<proteinExistence type="predicted"/>
<reference evidence="2 3" key="1">
    <citation type="submission" date="2016-04" db="EMBL/GenBank/DDBJ databases">
        <authorList>
            <person name="Chen L."/>
            <person name="Zhuang W."/>
            <person name="Wang G."/>
        </authorList>
    </citation>
    <scope>NUCLEOTIDE SEQUENCE [LARGE SCALE GENOMIC DNA]</scope>
    <source>
        <strain evidence="3">GR20</strain>
    </source>
</reference>
<keyword evidence="1" id="KW-0472">Membrane</keyword>
<evidence type="ECO:0000313" key="2">
    <source>
        <dbReference type="EMBL" id="OQP40158.1"/>
    </source>
</evidence>
<keyword evidence="1" id="KW-0812">Transmembrane</keyword>
<dbReference type="Proteomes" id="UP000192277">
    <property type="component" value="Unassembled WGS sequence"/>
</dbReference>
<organism evidence="2 3">
    <name type="scientific">Niastella koreensis</name>
    <dbReference type="NCBI Taxonomy" id="354356"/>
    <lineage>
        <taxon>Bacteria</taxon>
        <taxon>Pseudomonadati</taxon>
        <taxon>Bacteroidota</taxon>
        <taxon>Chitinophagia</taxon>
        <taxon>Chitinophagales</taxon>
        <taxon>Chitinophagaceae</taxon>
        <taxon>Niastella</taxon>
    </lineage>
</organism>
<evidence type="ECO:0008006" key="4">
    <source>
        <dbReference type="Google" id="ProtNLM"/>
    </source>
</evidence>
<evidence type="ECO:0000313" key="3">
    <source>
        <dbReference type="Proteomes" id="UP000192277"/>
    </source>
</evidence>
<comment type="caution">
    <text evidence="2">The sequence shown here is derived from an EMBL/GenBank/DDBJ whole genome shotgun (WGS) entry which is preliminary data.</text>
</comment>
<sequence length="91" mass="10293">MIPGPFNKGQVFLFHSFSKTGQPTVHFRRLSPLLGYYFMSKWLQSYSYRTSLSWWIFAATGSGALLITLLTVSYQAIKAALANPVKSLRTE</sequence>
<keyword evidence="3" id="KW-1185">Reference proteome</keyword>
<accession>A0ABX3NN08</accession>
<gene>
    <name evidence="2" type="ORF">A4D02_14600</name>
</gene>
<name>A0ABX3NN08_9BACT</name>
<dbReference type="RefSeq" id="WP_041346505.1">
    <property type="nucleotide sequence ID" value="NZ_LWBO01000077.1"/>
</dbReference>
<protein>
    <recommendedName>
        <fullName evidence="4">ABC transporter permease</fullName>
    </recommendedName>
</protein>
<dbReference type="EMBL" id="LWBO01000077">
    <property type="protein sequence ID" value="OQP40158.1"/>
    <property type="molecule type" value="Genomic_DNA"/>
</dbReference>
<feature type="transmembrane region" description="Helical" evidence="1">
    <location>
        <begin position="52"/>
        <end position="72"/>
    </location>
</feature>
<evidence type="ECO:0000256" key="1">
    <source>
        <dbReference type="SAM" id="Phobius"/>
    </source>
</evidence>
<keyword evidence="1" id="KW-1133">Transmembrane helix</keyword>